<dbReference type="Pfam" id="PF01609">
    <property type="entry name" value="DDE_Tnp_1"/>
    <property type="match status" value="1"/>
</dbReference>
<dbReference type="EMBL" id="CP140154">
    <property type="protein sequence ID" value="WQG87962.1"/>
    <property type="molecule type" value="Genomic_DNA"/>
</dbReference>
<evidence type="ECO:0000259" key="5">
    <source>
        <dbReference type="Pfam" id="PF01609"/>
    </source>
</evidence>
<evidence type="ECO:0000256" key="2">
    <source>
        <dbReference type="ARBA" id="ARBA00022578"/>
    </source>
</evidence>
<dbReference type="PANTHER" id="PTHR33258:SF1">
    <property type="entry name" value="TRANSPOSASE INSL FOR INSERTION SEQUENCE ELEMENT IS186A-RELATED"/>
    <property type="match status" value="1"/>
</dbReference>
<dbReference type="SUPFAM" id="SSF53098">
    <property type="entry name" value="Ribonuclease H-like"/>
    <property type="match status" value="1"/>
</dbReference>
<dbReference type="Proteomes" id="UP001326715">
    <property type="component" value="Chromosome"/>
</dbReference>
<evidence type="ECO:0000313" key="9">
    <source>
        <dbReference type="Proteomes" id="UP001326715"/>
    </source>
</evidence>
<keyword evidence="9" id="KW-1185">Reference proteome</keyword>
<accession>A0ABZ0XBJ4</accession>
<proteinExistence type="inferred from homology"/>
<dbReference type="EMBL" id="CP140154">
    <property type="protein sequence ID" value="WQG90722.1"/>
    <property type="molecule type" value="Genomic_DNA"/>
</dbReference>
<evidence type="ECO:0000259" key="6">
    <source>
        <dbReference type="Pfam" id="PF14294"/>
    </source>
</evidence>
<evidence type="ECO:0000256" key="3">
    <source>
        <dbReference type="ARBA" id="ARBA00023125"/>
    </source>
</evidence>
<protein>
    <submittedName>
        <fullName evidence="7">IS4 family transposase</fullName>
    </submittedName>
</protein>
<sequence length="410" mass="47543">MGYHTQNINLDKDRKFPGHPVLSQILELIPTGLIQSANRKHQANRYYKRLPLRIHLVSLLYGVFSYCNGLREICEGMLACEGKLAHLGLDKAPARSTLSDANTNRKYLVFETIYYGLLKKYNSFISDSRLKGLSIRNLKIIDSTTISLFSEILQGVGRNRLDGSRKKGGIKVHTLMDAFSGVTEFVRITPAKEHDRKFLYHLKLKEGSWIVFDKAYNTYHHFAKWTAQKVWFVSRMKDNAVFHVTKVLVDKTKKKQAIGVIKEQYITVGIKTNGTVTERLKLRRVIYKAKDGKRYIYITNDFTLPASKIATIYKNRWMIELLFKQIKQNFPLRYFWGESDNAIKMQVYCVLIAQLLMVVIRKKAATKKSFANMITVIRLHLMSYVDLLEFIKDTYKAWRKTHNASFAFST</sequence>
<gene>
    <name evidence="8" type="ORF">SR876_04380</name>
    <name evidence="7" type="ORF">SR876_23835</name>
</gene>
<dbReference type="NCBIfam" id="NF033592">
    <property type="entry name" value="transpos_IS4_1"/>
    <property type="match status" value="1"/>
</dbReference>
<evidence type="ECO:0000256" key="1">
    <source>
        <dbReference type="ARBA" id="ARBA00010075"/>
    </source>
</evidence>
<dbReference type="InterPro" id="IPR012337">
    <property type="entry name" value="RNaseH-like_sf"/>
</dbReference>
<evidence type="ECO:0000256" key="4">
    <source>
        <dbReference type="ARBA" id="ARBA00023172"/>
    </source>
</evidence>
<organism evidence="7 9">
    <name type="scientific">Chitinophaga sancti</name>
    <dbReference type="NCBI Taxonomy" id="1004"/>
    <lineage>
        <taxon>Bacteria</taxon>
        <taxon>Pseudomonadati</taxon>
        <taxon>Bacteroidota</taxon>
        <taxon>Chitinophagia</taxon>
        <taxon>Chitinophagales</taxon>
        <taxon>Chitinophagaceae</taxon>
        <taxon>Chitinophaga</taxon>
    </lineage>
</organism>
<dbReference type="PANTHER" id="PTHR33258">
    <property type="entry name" value="TRANSPOSASE INSL FOR INSERTION SEQUENCE ELEMENT IS186A-RELATED"/>
    <property type="match status" value="1"/>
</dbReference>
<dbReference type="InterPro" id="IPR002559">
    <property type="entry name" value="Transposase_11"/>
</dbReference>
<keyword evidence="2" id="KW-0815">Transposition</keyword>
<keyword evidence="3" id="KW-0238">DNA-binding</keyword>
<name>A0ABZ0XBJ4_9BACT</name>
<dbReference type="Pfam" id="PF14294">
    <property type="entry name" value="DUF4372"/>
    <property type="match status" value="1"/>
</dbReference>
<keyword evidence="4" id="KW-0233">DNA recombination</keyword>
<reference evidence="7 9" key="1">
    <citation type="submission" date="2023-11" db="EMBL/GenBank/DDBJ databases">
        <title>MicrobeMod: A computational toolkit for identifying prokaryotic methylation and restriction-modification with nanopore sequencing.</title>
        <authorList>
            <person name="Crits-Christoph A."/>
            <person name="Kang S.C."/>
            <person name="Lee H."/>
            <person name="Ostrov N."/>
        </authorList>
    </citation>
    <scope>NUCLEOTIDE SEQUENCE [LARGE SCALE GENOMIC DNA]</scope>
    <source>
        <strain evidence="7 9">ATCC 23090</strain>
    </source>
</reference>
<evidence type="ECO:0000313" key="8">
    <source>
        <dbReference type="EMBL" id="WQG90722.1"/>
    </source>
</evidence>
<feature type="domain" description="Transposase IS4-like" evidence="5">
    <location>
        <begin position="139"/>
        <end position="355"/>
    </location>
</feature>
<dbReference type="InterPro" id="IPR025399">
    <property type="entry name" value="DUF4372"/>
</dbReference>
<feature type="domain" description="DUF4372" evidence="6">
    <location>
        <begin position="18"/>
        <end position="89"/>
    </location>
</feature>
<dbReference type="InterPro" id="IPR047952">
    <property type="entry name" value="Transpos_IS4"/>
</dbReference>
<dbReference type="RefSeq" id="WP_322518460.1">
    <property type="nucleotide sequence ID" value="NZ_CP140154.1"/>
</dbReference>
<evidence type="ECO:0000313" key="7">
    <source>
        <dbReference type="EMBL" id="WQG87962.1"/>
    </source>
</evidence>
<comment type="similarity">
    <text evidence="1">Belongs to the transposase 11 family.</text>
</comment>